<evidence type="ECO:0000313" key="2">
    <source>
        <dbReference type="EMBL" id="GFR06078.1"/>
    </source>
</evidence>
<evidence type="ECO:0000313" key="3">
    <source>
        <dbReference type="Proteomes" id="UP000887116"/>
    </source>
</evidence>
<feature type="compositionally biased region" description="Basic and acidic residues" evidence="1">
    <location>
        <begin position="116"/>
        <end position="137"/>
    </location>
</feature>
<sequence length="186" mass="20423">MSHTQSGSQFRALGHVERVCVEYVKSHINRIPTETLALGHVERVCEAYSSHTSVESRALGMWRECMKNTKTDAVAACSSLDFFMSEPRKKIQDSAVKCFHDVACSASPPENIPTPPDKRLVESLPERPDTPLGREDPSVLMTGAHVEVTSRLPTPPLMTRCDKSTQTNSPCLELGKTLGTTNSLAQ</sequence>
<proteinExistence type="predicted"/>
<dbReference type="Proteomes" id="UP000887116">
    <property type="component" value="Unassembled WGS sequence"/>
</dbReference>
<keyword evidence="3" id="KW-1185">Reference proteome</keyword>
<evidence type="ECO:0000256" key="1">
    <source>
        <dbReference type="SAM" id="MobiDB-lite"/>
    </source>
</evidence>
<protein>
    <submittedName>
        <fullName evidence="2">Uncharacterized protein</fullName>
    </submittedName>
</protein>
<feature type="region of interest" description="Disordered" evidence="1">
    <location>
        <begin position="163"/>
        <end position="186"/>
    </location>
</feature>
<accession>A0A8X6GL52</accession>
<name>A0A8X6GL52_TRICU</name>
<gene>
    <name evidence="2" type="ORF">TNCT_247531</name>
</gene>
<reference evidence="2" key="1">
    <citation type="submission" date="2020-07" db="EMBL/GenBank/DDBJ databases">
        <title>Multicomponent nature underlies the extraordinary mechanical properties of spider dragline silk.</title>
        <authorList>
            <person name="Kono N."/>
            <person name="Nakamura H."/>
            <person name="Mori M."/>
            <person name="Yoshida Y."/>
            <person name="Ohtoshi R."/>
            <person name="Malay A.D."/>
            <person name="Moran D.A.P."/>
            <person name="Tomita M."/>
            <person name="Numata K."/>
            <person name="Arakawa K."/>
        </authorList>
    </citation>
    <scope>NUCLEOTIDE SEQUENCE</scope>
</reference>
<organism evidence="2 3">
    <name type="scientific">Trichonephila clavata</name>
    <name type="common">Joro spider</name>
    <name type="synonym">Nephila clavata</name>
    <dbReference type="NCBI Taxonomy" id="2740835"/>
    <lineage>
        <taxon>Eukaryota</taxon>
        <taxon>Metazoa</taxon>
        <taxon>Ecdysozoa</taxon>
        <taxon>Arthropoda</taxon>
        <taxon>Chelicerata</taxon>
        <taxon>Arachnida</taxon>
        <taxon>Araneae</taxon>
        <taxon>Araneomorphae</taxon>
        <taxon>Entelegynae</taxon>
        <taxon>Araneoidea</taxon>
        <taxon>Nephilidae</taxon>
        <taxon>Trichonephila</taxon>
    </lineage>
</organism>
<dbReference type="EMBL" id="BMAO01006108">
    <property type="protein sequence ID" value="GFR06078.1"/>
    <property type="molecule type" value="Genomic_DNA"/>
</dbReference>
<comment type="caution">
    <text evidence="2">The sequence shown here is derived from an EMBL/GenBank/DDBJ whole genome shotgun (WGS) entry which is preliminary data.</text>
</comment>
<dbReference type="AlphaFoldDB" id="A0A8X6GL52"/>
<feature type="region of interest" description="Disordered" evidence="1">
    <location>
        <begin position="109"/>
        <end position="137"/>
    </location>
</feature>